<organism evidence="1 2">
    <name type="scientific">Elaeophora elaphi</name>
    <dbReference type="NCBI Taxonomy" id="1147741"/>
    <lineage>
        <taxon>Eukaryota</taxon>
        <taxon>Metazoa</taxon>
        <taxon>Ecdysozoa</taxon>
        <taxon>Nematoda</taxon>
        <taxon>Chromadorea</taxon>
        <taxon>Rhabditida</taxon>
        <taxon>Spirurina</taxon>
        <taxon>Spiruromorpha</taxon>
        <taxon>Filarioidea</taxon>
        <taxon>Onchocercidae</taxon>
        <taxon>Elaeophora</taxon>
    </lineage>
</organism>
<evidence type="ECO:0000313" key="1">
    <source>
        <dbReference type="Proteomes" id="UP000050640"/>
    </source>
</evidence>
<dbReference type="Proteomes" id="UP000050640">
    <property type="component" value="Unplaced"/>
</dbReference>
<accession>A0A0R3S5K3</accession>
<reference evidence="2" key="1">
    <citation type="submission" date="2017-02" db="UniProtKB">
        <authorList>
            <consortium name="WormBaseParasite"/>
        </authorList>
    </citation>
    <scope>IDENTIFICATION</scope>
</reference>
<name>A0A0R3S5K3_9BILA</name>
<keyword evidence="1" id="KW-1185">Reference proteome</keyword>
<protein>
    <submittedName>
        <fullName evidence="2">Protein sleepless</fullName>
    </submittedName>
</protein>
<dbReference type="WBParaSite" id="EEL_0001007201-mRNA-1">
    <property type="protein sequence ID" value="EEL_0001007201-mRNA-1"/>
    <property type="gene ID" value="EEL_0001007201"/>
</dbReference>
<proteinExistence type="predicted"/>
<evidence type="ECO:0000313" key="2">
    <source>
        <dbReference type="WBParaSite" id="EEL_0001007201-mRNA-1"/>
    </source>
</evidence>
<dbReference type="AlphaFoldDB" id="A0A0R3S5K3"/>
<sequence length="234" mass="26807">MEMSTAMGCTLARENENSLRYCQLRGLICPTQKNFSKEEMTIDCCCQGSHLCNHDMNSYRAFYLLPQYMENPLCAQMSAFRFVFLSGEQKYCAVHYDFVLGKVVNLQVNVNMDLLRKEDYNAYEKLGCQFIEAKIRVNIPVHCEDQIYKREDTLMGRLIYMCTCSGKSLSERMNESACDVELEKEIAKKARAVTQRYKLPSCYHINLITDAVNSAPADISKFLSNNITKPSGIK</sequence>